<reference evidence="1 2" key="1">
    <citation type="submission" date="2016-06" db="EMBL/GenBank/DDBJ databases">
        <authorList>
            <consortium name="Pathogen Informatics"/>
        </authorList>
    </citation>
    <scope>NUCLEOTIDE SEQUENCE [LARGE SCALE GENOMIC DNA]</scope>
</reference>
<dbReference type="Proteomes" id="UP000243200">
    <property type="component" value="Unassembled WGS sequence"/>
</dbReference>
<gene>
    <name evidence="1" type="primary">PowCR01_000183600</name>
    <name evidence="1" type="ORF">POWCR01_000183600</name>
</gene>
<dbReference type="VEuPathDB" id="PlasmoDB:PocGH01_00233900"/>
<dbReference type="EMBL" id="FLRJ01000636">
    <property type="protein sequence ID" value="SBT74095.1"/>
    <property type="molecule type" value="Genomic_DNA"/>
</dbReference>
<dbReference type="Pfam" id="PF05795">
    <property type="entry name" value="Plasmodium_Vir"/>
    <property type="match status" value="3"/>
</dbReference>
<evidence type="ECO:0000313" key="1">
    <source>
        <dbReference type="EMBL" id="SBT74095.1"/>
    </source>
</evidence>
<accession>A0A1C3KJN2</accession>
<dbReference type="OrthoDB" id="381600at2759"/>
<dbReference type="AlphaFoldDB" id="A0A1C3KJN2"/>
<sequence>MSNKEKDFSLPGLAKKFEFFKTLDWYKFYEELNKSCTEKENTDSCDGISFSELKGYELTSLLKKLFCNLKCTLKPQELFANELAKLKDKHCIYIKYWLYDTILTSNFQNSEIESIFGFLEKHKNNGIIDESSEKPCNFYKLSIKDIEDIRNIYAYAEIFHKTETDNYGKISKDREYLNYFKKGFDLYKKSKIKCAIGNDEYCKEFNEYKDIYDKYGKESAFLSCQERFLSSLYDKDEIALGESLQEGIHYIIKAENDISCTSNRTCSKNNMGVNLFFIIYEMPSDTLDPNLKKLLDTDNTVEELSLHKYYEFLTSLYNGHTSISCDSLENKPIKEKNIICKLWESVKKILMSWNKDHSSYGNLASNKLCDYFNYWLYYKLRYIKAPPCDIDMFYFLWNDFASQQTGNKKTCYNKNYYVYNKVQLENKKKLFDFLEYYDKIKAKLNKALDNNRTSYCYYIKIIFDLYKTMVHKNDSQVYTEELWLFRKKFWDNGELHFLEEKCPNMCLGLVFNVKNKTLCPLDEKPSIETEEEDLKLCDTAESYSSLKDPRGNHERVYGFHELPTYNIYKELNSEVIVDNYYNICSKLLRFSSNYCGIYGLCIKLARNLKELSTMTNKERDNRCEYITHWLYDKIWTVLNIDTNSIYDTEVLKEIFKVGYVILHKLDISYCHYNVINVNFVEQKEKKYLHDFFKNYMKIISDNSSNSGKREIYCEYVTFINELYRKYISKCCYCFKNSDCSEDCPDYFKCGNKYNPYDIFEKLKCKDIAKFHGGLERVYTPLPVDHHVILLTENSKKKKEKPLLTLDEKETPIIPEKACNKITCDPFYVASVGTFFTPLGSYFQNSGARKKRSHFQKHELQFLEDDIEFKHENMKNSRVCLAYHQA</sequence>
<dbReference type="InterPro" id="IPR008780">
    <property type="entry name" value="Plasmodium_Vir"/>
</dbReference>
<proteinExistence type="predicted"/>
<name>A0A1C3KJN2_PLAOA</name>
<protein>
    <submittedName>
        <fullName evidence="1">PIR protein</fullName>
    </submittedName>
</protein>
<dbReference type="VEuPathDB" id="PlasmoDB:POWCR01_000183600"/>
<evidence type="ECO:0000313" key="2">
    <source>
        <dbReference type="Proteomes" id="UP000243200"/>
    </source>
</evidence>
<organism evidence="1 2">
    <name type="scientific">Plasmodium ovale</name>
    <name type="common">malaria parasite P. ovale</name>
    <dbReference type="NCBI Taxonomy" id="36330"/>
    <lineage>
        <taxon>Eukaryota</taxon>
        <taxon>Sar</taxon>
        <taxon>Alveolata</taxon>
        <taxon>Apicomplexa</taxon>
        <taxon>Aconoidasida</taxon>
        <taxon>Haemosporida</taxon>
        <taxon>Plasmodiidae</taxon>
        <taxon>Plasmodium</taxon>
        <taxon>Plasmodium (Plasmodium)</taxon>
    </lineage>
</organism>